<feature type="compositionally biased region" description="Low complexity" evidence="1">
    <location>
        <begin position="20"/>
        <end position="42"/>
    </location>
</feature>
<reference evidence="2" key="1">
    <citation type="submission" date="2023-03" db="EMBL/GenBank/DDBJ databases">
        <title>Massive genome expansion in bonnet fungi (Mycena s.s.) driven by repeated elements and novel gene families across ecological guilds.</title>
        <authorList>
            <consortium name="Lawrence Berkeley National Laboratory"/>
            <person name="Harder C.B."/>
            <person name="Miyauchi S."/>
            <person name="Viragh M."/>
            <person name="Kuo A."/>
            <person name="Thoen E."/>
            <person name="Andreopoulos B."/>
            <person name="Lu D."/>
            <person name="Skrede I."/>
            <person name="Drula E."/>
            <person name="Henrissat B."/>
            <person name="Morin E."/>
            <person name="Kohler A."/>
            <person name="Barry K."/>
            <person name="LaButti K."/>
            <person name="Morin E."/>
            <person name="Salamov A."/>
            <person name="Lipzen A."/>
            <person name="Mereny Z."/>
            <person name="Hegedus B."/>
            <person name="Baldrian P."/>
            <person name="Stursova M."/>
            <person name="Weitz H."/>
            <person name="Taylor A."/>
            <person name="Grigoriev I.V."/>
            <person name="Nagy L.G."/>
            <person name="Martin F."/>
            <person name="Kauserud H."/>
        </authorList>
    </citation>
    <scope>NUCLEOTIDE SEQUENCE</scope>
    <source>
        <strain evidence="2">CBHHK067</strain>
    </source>
</reference>
<dbReference type="AlphaFoldDB" id="A0AAD7GW93"/>
<feature type="compositionally biased region" description="Acidic residues" evidence="1">
    <location>
        <begin position="51"/>
        <end position="63"/>
    </location>
</feature>
<name>A0AAD7GW93_MYCRO</name>
<organism evidence="2 3">
    <name type="scientific">Mycena rosella</name>
    <name type="common">Pink bonnet</name>
    <name type="synonym">Agaricus rosellus</name>
    <dbReference type="NCBI Taxonomy" id="1033263"/>
    <lineage>
        <taxon>Eukaryota</taxon>
        <taxon>Fungi</taxon>
        <taxon>Dikarya</taxon>
        <taxon>Basidiomycota</taxon>
        <taxon>Agaricomycotina</taxon>
        <taxon>Agaricomycetes</taxon>
        <taxon>Agaricomycetidae</taxon>
        <taxon>Agaricales</taxon>
        <taxon>Marasmiineae</taxon>
        <taxon>Mycenaceae</taxon>
        <taxon>Mycena</taxon>
    </lineage>
</organism>
<dbReference type="EMBL" id="JARKIE010000006">
    <property type="protein sequence ID" value="KAJ7706702.1"/>
    <property type="molecule type" value="Genomic_DNA"/>
</dbReference>
<feature type="region of interest" description="Disordered" evidence="1">
    <location>
        <begin position="20"/>
        <end position="196"/>
    </location>
</feature>
<gene>
    <name evidence="2" type="ORF">B0H17DRAFT_569125</name>
</gene>
<feature type="compositionally biased region" description="Basic residues" evidence="1">
    <location>
        <begin position="142"/>
        <end position="151"/>
    </location>
</feature>
<keyword evidence="3" id="KW-1185">Reference proteome</keyword>
<feature type="compositionally biased region" description="Acidic residues" evidence="1">
    <location>
        <begin position="177"/>
        <end position="188"/>
    </location>
</feature>
<evidence type="ECO:0000256" key="1">
    <source>
        <dbReference type="SAM" id="MobiDB-lite"/>
    </source>
</evidence>
<dbReference type="Proteomes" id="UP001221757">
    <property type="component" value="Unassembled WGS sequence"/>
</dbReference>
<accession>A0AAD7GW93</accession>
<feature type="compositionally biased region" description="Low complexity" evidence="1">
    <location>
        <begin position="117"/>
        <end position="131"/>
    </location>
</feature>
<feature type="compositionally biased region" description="Low complexity" evidence="1">
    <location>
        <begin position="69"/>
        <end position="102"/>
    </location>
</feature>
<proteinExistence type="predicted"/>
<comment type="caution">
    <text evidence="2">The sequence shown here is derived from an EMBL/GenBank/DDBJ whole genome shotgun (WGS) entry which is preliminary data.</text>
</comment>
<evidence type="ECO:0000313" key="2">
    <source>
        <dbReference type="EMBL" id="KAJ7706702.1"/>
    </source>
</evidence>
<evidence type="ECO:0000313" key="3">
    <source>
        <dbReference type="Proteomes" id="UP001221757"/>
    </source>
</evidence>
<sequence length="234" mass="25930">MPSAAHFEFSYDFPVASTSALPAASARSRSPRSSPRSQTTRLPRPRWEAPSVDDDADDAEIDYDAFGYPARARPAAPLTPTRNQWRAPSPSSSNVYPYSDPYAYTSQAYRPPSPIALASSCESERSALSSCPSHARSQSHSPPHKIRKARPRAPSVSSLDESFDSHDVDYAPPSAEFADEEEEEEEAEAERGRPATKCTATSLALRRQWAALSLRVRFGVFRAKRRMRDRVLSL</sequence>
<protein>
    <submittedName>
        <fullName evidence="2">Uncharacterized protein</fullName>
    </submittedName>
</protein>